<keyword evidence="2" id="KW-1185">Reference proteome</keyword>
<evidence type="ECO:0000313" key="2">
    <source>
        <dbReference type="Proteomes" id="UP000527324"/>
    </source>
</evidence>
<evidence type="ECO:0000313" key="1">
    <source>
        <dbReference type="EMBL" id="MBB5738374.1"/>
    </source>
</evidence>
<keyword evidence="1" id="KW-0648">Protein biosynthesis</keyword>
<protein>
    <submittedName>
        <fullName evidence="1">Translation initiation factor IF-1</fullName>
    </submittedName>
</protein>
<dbReference type="EMBL" id="JACHOQ010000001">
    <property type="protein sequence ID" value="MBB5738374.1"/>
    <property type="molecule type" value="Genomic_DNA"/>
</dbReference>
<dbReference type="GeneID" id="88839214"/>
<gene>
    <name evidence="1" type="ORF">GGQ93_000065</name>
</gene>
<accession>A0A7W9F8X9</accession>
<proteinExistence type="predicted"/>
<dbReference type="Proteomes" id="UP000527324">
    <property type="component" value="Unassembled WGS sequence"/>
</dbReference>
<dbReference type="GO" id="GO:0003743">
    <property type="term" value="F:translation initiation factor activity"/>
    <property type="evidence" value="ECO:0007669"/>
    <property type="project" value="UniProtKB-KW"/>
</dbReference>
<keyword evidence="1" id="KW-0396">Initiation factor</keyword>
<comment type="caution">
    <text evidence="1">The sequence shown here is derived from an EMBL/GenBank/DDBJ whole genome shotgun (WGS) entry which is preliminary data.</text>
</comment>
<reference evidence="1 2" key="1">
    <citation type="submission" date="2020-08" db="EMBL/GenBank/DDBJ databases">
        <title>Genomic Encyclopedia of Type Strains, Phase IV (KMG-IV): sequencing the most valuable type-strain genomes for metagenomic binning, comparative biology and taxonomic classification.</title>
        <authorList>
            <person name="Goeker M."/>
        </authorList>
    </citation>
    <scope>NUCLEOTIDE SEQUENCE [LARGE SCALE GENOMIC DNA]</scope>
    <source>
        <strain evidence="1 2">DSM 4731</strain>
    </source>
</reference>
<name>A0A7W9F8X9_9CAUL</name>
<organism evidence="1 2">
    <name type="scientific">Brevundimonas aurantiaca</name>
    <dbReference type="NCBI Taxonomy" id="74316"/>
    <lineage>
        <taxon>Bacteria</taxon>
        <taxon>Pseudomonadati</taxon>
        <taxon>Pseudomonadota</taxon>
        <taxon>Alphaproteobacteria</taxon>
        <taxon>Caulobacterales</taxon>
        <taxon>Caulobacteraceae</taxon>
        <taxon>Brevundimonas</taxon>
    </lineage>
</organism>
<dbReference type="RefSeq" id="WP_152950636.1">
    <property type="nucleotide sequence ID" value="NZ_CAJFZW010000006.1"/>
</dbReference>
<sequence>MTKLLPLGGRKVRLDNGHIVTVLPTLGAPNGVSLLGDRVVVEIAFNQLKGWRLARRP</sequence>
<dbReference type="AlphaFoldDB" id="A0A7W9F8X9"/>